<organism evidence="3 4">
    <name type="scientific">Pseudonocardia hydrocarbonoxydans</name>
    <dbReference type="NCBI Taxonomy" id="76726"/>
    <lineage>
        <taxon>Bacteria</taxon>
        <taxon>Bacillati</taxon>
        <taxon>Actinomycetota</taxon>
        <taxon>Actinomycetes</taxon>
        <taxon>Pseudonocardiales</taxon>
        <taxon>Pseudonocardiaceae</taxon>
        <taxon>Pseudonocardia</taxon>
    </lineage>
</organism>
<evidence type="ECO:0000259" key="2">
    <source>
        <dbReference type="Pfam" id="PF01425"/>
    </source>
</evidence>
<evidence type="ECO:0000313" key="4">
    <source>
        <dbReference type="Proteomes" id="UP000320338"/>
    </source>
</evidence>
<dbReference type="Pfam" id="PF01425">
    <property type="entry name" value="Amidase"/>
    <property type="match status" value="1"/>
</dbReference>
<dbReference type="GO" id="GO:0003824">
    <property type="term" value="F:catalytic activity"/>
    <property type="evidence" value="ECO:0007669"/>
    <property type="project" value="InterPro"/>
</dbReference>
<proteinExistence type="inferred from homology"/>
<keyword evidence="4" id="KW-1185">Reference proteome</keyword>
<comment type="caution">
    <text evidence="3">The sequence shown here is derived from an EMBL/GenBank/DDBJ whole genome shotgun (WGS) entry which is preliminary data.</text>
</comment>
<dbReference type="InterPro" id="IPR000120">
    <property type="entry name" value="Amidase"/>
</dbReference>
<feature type="domain" description="Amidase" evidence="2">
    <location>
        <begin position="30"/>
        <end position="444"/>
    </location>
</feature>
<dbReference type="InterPro" id="IPR020556">
    <property type="entry name" value="Amidase_CS"/>
</dbReference>
<dbReference type="NCBIfam" id="NF005899">
    <property type="entry name" value="PRK07869.1"/>
    <property type="match status" value="1"/>
</dbReference>
<dbReference type="PANTHER" id="PTHR11895:SF7">
    <property type="entry name" value="GLUTAMYL-TRNA(GLN) AMIDOTRANSFERASE SUBUNIT A, MITOCHONDRIAL"/>
    <property type="match status" value="1"/>
</dbReference>
<dbReference type="SUPFAM" id="SSF75304">
    <property type="entry name" value="Amidase signature (AS) enzymes"/>
    <property type="match status" value="1"/>
</dbReference>
<dbReference type="PROSITE" id="PS00571">
    <property type="entry name" value="AMIDASES"/>
    <property type="match status" value="1"/>
</dbReference>
<accession>A0A4Y3WSY7</accession>
<dbReference type="Proteomes" id="UP000320338">
    <property type="component" value="Unassembled WGS sequence"/>
</dbReference>
<dbReference type="InterPro" id="IPR036928">
    <property type="entry name" value="AS_sf"/>
</dbReference>
<name>A0A4Y3WSY7_9PSEU</name>
<evidence type="ECO:0000256" key="1">
    <source>
        <dbReference type="ARBA" id="ARBA00009199"/>
    </source>
</evidence>
<gene>
    <name evidence="3" type="ORF">PHY01_27490</name>
</gene>
<comment type="similarity">
    <text evidence="1">Belongs to the amidase family.</text>
</comment>
<evidence type="ECO:0000313" key="3">
    <source>
        <dbReference type="EMBL" id="GEC20466.1"/>
    </source>
</evidence>
<dbReference type="InterPro" id="IPR023631">
    <property type="entry name" value="Amidase_dom"/>
</dbReference>
<dbReference type="PANTHER" id="PTHR11895">
    <property type="entry name" value="TRANSAMIDASE"/>
    <property type="match status" value="1"/>
</dbReference>
<dbReference type="EMBL" id="BJNG01000018">
    <property type="protein sequence ID" value="GEC20466.1"/>
    <property type="molecule type" value="Genomic_DNA"/>
</dbReference>
<dbReference type="AlphaFoldDB" id="A0A4Y3WSY7"/>
<dbReference type="RefSeq" id="WP_141278998.1">
    <property type="nucleotide sequence ID" value="NZ_BAAARZ010000023.1"/>
</dbReference>
<protein>
    <submittedName>
        <fullName evidence="3">Putative amidase AmiC</fullName>
    </submittedName>
</protein>
<reference evidence="3 4" key="1">
    <citation type="submission" date="2019-06" db="EMBL/GenBank/DDBJ databases">
        <title>Whole genome shotgun sequence of Pseudonocardia hydrocarbonoxydans NBRC 14498.</title>
        <authorList>
            <person name="Hosoyama A."/>
            <person name="Uohara A."/>
            <person name="Ohji S."/>
            <person name="Ichikawa N."/>
        </authorList>
    </citation>
    <scope>NUCLEOTIDE SEQUENCE [LARGE SCALE GENOMIC DNA]</scope>
    <source>
        <strain evidence="3 4">NBRC 14498</strain>
    </source>
</reference>
<dbReference type="OrthoDB" id="5175573at2"/>
<sequence length="462" mass="47892">MPRTHAFTDDALGDHDAVGLAELVRRRVTTADELRAAALARAGQVAQLGAVVTTGPTATGAPDGPLAGVPTYAKDNIEVAGMPCGHGTAAFVPRPVAAHGPVTAQLLATGLDVLGTSRMPEFGFNASTEFDGAAPARNPWDPAYSPGASSGGAGVLVAAGVVPLAHANDGGGSIRIPAACCGLVGLKPGRGRLVPNPQGARLPIDLIADGVVSRTVRDSAAFLAAAERYRRNPALPPIGLVEGPAARRLRIGLVLDSPTGAATCTQTRAAVLDTARTLEKLGHTVEPAAIPIGGSFVEDFVDYWGMLAFLAASTGRWLLGRDFDPARMDGLSQGLRERYRRALPRTPVIVRRLRRVQAGYARVFAAHDLVLSPVVAHTTPPLGHLSPTVPYDELLRRLLAYVAFTPLNNVAGAPGLALPAGLSADGLPIGVHLSAAVGDERSLLEVAYAVEAERPFPRIQGP</sequence>
<dbReference type="Gene3D" id="3.90.1300.10">
    <property type="entry name" value="Amidase signature (AS) domain"/>
    <property type="match status" value="1"/>
</dbReference>